<evidence type="ECO:0000256" key="3">
    <source>
        <dbReference type="ARBA" id="ARBA00022475"/>
    </source>
</evidence>
<keyword evidence="3" id="KW-1003">Cell membrane</keyword>
<feature type="transmembrane region" description="Helical" evidence="9">
    <location>
        <begin position="12"/>
        <end position="33"/>
    </location>
</feature>
<keyword evidence="4" id="KW-0488">Methylation</keyword>
<name>A0ABN1I658_9GAMM</name>
<dbReference type="InterPro" id="IPR010052">
    <property type="entry name" value="T2SS_protein-GspI"/>
</dbReference>
<keyword evidence="6 9" id="KW-0812">Transmembrane</keyword>
<dbReference type="InterPro" id="IPR012902">
    <property type="entry name" value="N_methyl_site"/>
</dbReference>
<dbReference type="PANTHER" id="PTHR38779">
    <property type="entry name" value="TYPE II SECRETION SYSTEM PROTEIN I-RELATED"/>
    <property type="match status" value="1"/>
</dbReference>
<keyword evidence="11" id="KW-1185">Reference proteome</keyword>
<reference evidence="10 11" key="1">
    <citation type="journal article" date="2019" name="Int. J. Syst. Evol. Microbiol.">
        <title>The Global Catalogue of Microorganisms (GCM) 10K type strain sequencing project: providing services to taxonomists for standard genome sequencing and annotation.</title>
        <authorList>
            <consortium name="The Broad Institute Genomics Platform"/>
            <consortium name="The Broad Institute Genome Sequencing Center for Infectious Disease"/>
            <person name="Wu L."/>
            <person name="Ma J."/>
        </authorList>
    </citation>
    <scope>NUCLEOTIDE SEQUENCE [LARGE SCALE GENOMIC DNA]</scope>
    <source>
        <strain evidence="10 11">JCM 15134</strain>
    </source>
</reference>
<evidence type="ECO:0000313" key="10">
    <source>
        <dbReference type="EMBL" id="GAA0691481.1"/>
    </source>
</evidence>
<comment type="caution">
    <text evidence="10">The sequence shown here is derived from an EMBL/GenBank/DDBJ whole genome shotgun (WGS) entry which is preliminary data.</text>
</comment>
<organism evidence="10 11">
    <name type="scientific">Marinobacterium maritimum</name>
    <dbReference type="NCBI Taxonomy" id="500162"/>
    <lineage>
        <taxon>Bacteria</taxon>
        <taxon>Pseudomonadati</taxon>
        <taxon>Pseudomonadota</taxon>
        <taxon>Gammaproteobacteria</taxon>
        <taxon>Oceanospirillales</taxon>
        <taxon>Oceanospirillaceae</taxon>
        <taxon>Marinobacterium</taxon>
    </lineage>
</organism>
<keyword evidence="5" id="KW-0997">Cell inner membrane</keyword>
<dbReference type="PANTHER" id="PTHR38779:SF2">
    <property type="entry name" value="TYPE II SECRETION SYSTEM PROTEIN I-RELATED"/>
    <property type="match status" value="1"/>
</dbReference>
<gene>
    <name evidence="10" type="ORF">GCM10009104_17990</name>
</gene>
<dbReference type="NCBIfam" id="TIGR02532">
    <property type="entry name" value="IV_pilin_GFxxxE"/>
    <property type="match status" value="1"/>
</dbReference>
<comment type="similarity">
    <text evidence="2">Belongs to the GSP I family.</text>
</comment>
<evidence type="ECO:0000256" key="8">
    <source>
        <dbReference type="ARBA" id="ARBA00023136"/>
    </source>
</evidence>
<dbReference type="PROSITE" id="PS00409">
    <property type="entry name" value="PROKAR_NTER_METHYL"/>
    <property type="match status" value="1"/>
</dbReference>
<dbReference type="EMBL" id="BAAAET010000002">
    <property type="protein sequence ID" value="GAA0691481.1"/>
    <property type="molecule type" value="Genomic_DNA"/>
</dbReference>
<evidence type="ECO:0000256" key="6">
    <source>
        <dbReference type="ARBA" id="ARBA00022692"/>
    </source>
</evidence>
<evidence type="ECO:0000313" key="11">
    <source>
        <dbReference type="Proteomes" id="UP001499915"/>
    </source>
</evidence>
<dbReference type="Proteomes" id="UP001499915">
    <property type="component" value="Unassembled WGS sequence"/>
</dbReference>
<accession>A0ABN1I658</accession>
<dbReference type="RefSeq" id="WP_343805052.1">
    <property type="nucleotide sequence ID" value="NZ_BAAAET010000002.1"/>
</dbReference>
<evidence type="ECO:0000256" key="5">
    <source>
        <dbReference type="ARBA" id="ARBA00022519"/>
    </source>
</evidence>
<evidence type="ECO:0000256" key="2">
    <source>
        <dbReference type="ARBA" id="ARBA00008358"/>
    </source>
</evidence>
<comment type="subcellular location">
    <subcellularLocation>
        <location evidence="1">Cell inner membrane</location>
        <topology evidence="1">Single-pass membrane protein</topology>
    </subcellularLocation>
</comment>
<keyword evidence="7 9" id="KW-1133">Transmembrane helix</keyword>
<evidence type="ECO:0000256" key="1">
    <source>
        <dbReference type="ARBA" id="ARBA00004377"/>
    </source>
</evidence>
<protein>
    <recommendedName>
        <fullName evidence="12">General secretion pathway protein I</fullName>
    </recommendedName>
</protein>
<evidence type="ECO:0000256" key="7">
    <source>
        <dbReference type="ARBA" id="ARBA00022989"/>
    </source>
</evidence>
<dbReference type="Pfam" id="PF07963">
    <property type="entry name" value="N_methyl"/>
    <property type="match status" value="1"/>
</dbReference>
<sequence length="134" mass="15338">MDSARLGRKQAGFTLLEVLVAFVLLAMMLGVILNLNSRALDTTARASDRQLALMLAQSELDRTLAERELQQGTRRGRFEDERFEWELEINRFEFPDSDPGLDSGAPEPYEILISVNWDRNQSLTLRTLRLVQTQ</sequence>
<evidence type="ECO:0000256" key="9">
    <source>
        <dbReference type="SAM" id="Phobius"/>
    </source>
</evidence>
<evidence type="ECO:0000256" key="4">
    <source>
        <dbReference type="ARBA" id="ARBA00022481"/>
    </source>
</evidence>
<keyword evidence="8 9" id="KW-0472">Membrane</keyword>
<proteinExistence type="inferred from homology"/>
<evidence type="ECO:0008006" key="12">
    <source>
        <dbReference type="Google" id="ProtNLM"/>
    </source>
</evidence>